<dbReference type="CDD" id="cd13538">
    <property type="entry name" value="PBP2_ModA_like_1"/>
    <property type="match status" value="1"/>
</dbReference>
<evidence type="ECO:0000313" key="8">
    <source>
        <dbReference type="Proteomes" id="UP000521676"/>
    </source>
</evidence>
<name>A0A8T7M7G9_9CHLR</name>
<evidence type="ECO:0000313" key="7">
    <source>
        <dbReference type="EMBL" id="WJW69858.1"/>
    </source>
</evidence>
<feature type="binding site" evidence="4">
    <location>
        <position position="106"/>
    </location>
    <ligand>
        <name>molybdate</name>
        <dbReference type="ChEBI" id="CHEBI:36264"/>
    </ligand>
</feature>
<dbReference type="InterPro" id="IPR005950">
    <property type="entry name" value="ModA"/>
</dbReference>
<feature type="binding site" evidence="4">
    <location>
        <position position="78"/>
    </location>
    <ligand>
        <name>molybdate</name>
        <dbReference type="ChEBI" id="CHEBI:36264"/>
    </ligand>
</feature>
<evidence type="ECO:0000256" key="2">
    <source>
        <dbReference type="ARBA" id="ARBA00022723"/>
    </source>
</evidence>
<dbReference type="PANTHER" id="PTHR30632">
    <property type="entry name" value="MOLYBDATE-BINDING PERIPLASMIC PROTEIN"/>
    <property type="match status" value="1"/>
</dbReference>
<dbReference type="GO" id="GO:0046872">
    <property type="term" value="F:metal ion binding"/>
    <property type="evidence" value="ECO:0007669"/>
    <property type="project" value="UniProtKB-KW"/>
</dbReference>
<proteinExistence type="inferred from homology"/>
<dbReference type="Pfam" id="PF13531">
    <property type="entry name" value="SBP_bac_11"/>
    <property type="match status" value="1"/>
</dbReference>
<evidence type="ECO:0000256" key="1">
    <source>
        <dbReference type="ARBA" id="ARBA00009175"/>
    </source>
</evidence>
<evidence type="ECO:0000313" key="9">
    <source>
        <dbReference type="Proteomes" id="UP001431572"/>
    </source>
</evidence>
<accession>A0A8T7M7G9</accession>
<gene>
    <name evidence="6" type="primary">modA</name>
    <name evidence="6" type="ORF">HXX08_19030</name>
    <name evidence="7" type="ORF">OZ401_003488</name>
</gene>
<organism evidence="6 8">
    <name type="scientific">Candidatus Chlorohelix allophototropha</name>
    <dbReference type="NCBI Taxonomy" id="3003348"/>
    <lineage>
        <taxon>Bacteria</taxon>
        <taxon>Bacillati</taxon>
        <taxon>Chloroflexota</taxon>
        <taxon>Chloroflexia</taxon>
        <taxon>Candidatus Chloroheliales</taxon>
        <taxon>Candidatus Chloroheliaceae</taxon>
        <taxon>Candidatus Chlorohelix</taxon>
    </lineage>
</organism>
<dbReference type="InterPro" id="IPR050682">
    <property type="entry name" value="ModA/WtpA"/>
</dbReference>
<evidence type="ECO:0000256" key="4">
    <source>
        <dbReference type="PIRSR" id="PIRSR004846-1"/>
    </source>
</evidence>
<sequence>MHLSFKFVQKTSLILTFILLSALIVACGDNTATPVATTTVVSTTAAATTTSITAATATTNAVTTSPATGEIVVFAASSLTDPYNEIKTELENANPGLKITYNFGASNTLRTQLEQGAKADIFASANQTEVDKAFDSGLVLNKGTIFAKNRLVVILPKGNPGKVEKLQDLGKVGLKFVTAQKDVPVGGYTLQALAAMRKDPSFGSDFSTKVQANTVSQEANVKQVLAKVQLGEADAGVVYISDVSPKVYPEIVTLDIPDQFNTIATYPIAILKAVQNPNGAKLFIDYLLGSKGQAILKKNNFVPAA</sequence>
<evidence type="ECO:0000256" key="5">
    <source>
        <dbReference type="SAM" id="SignalP"/>
    </source>
</evidence>
<dbReference type="Gene3D" id="3.40.190.10">
    <property type="entry name" value="Periplasmic binding protein-like II"/>
    <property type="match status" value="2"/>
</dbReference>
<dbReference type="PIRSF" id="PIRSF004846">
    <property type="entry name" value="ModA"/>
    <property type="match status" value="1"/>
</dbReference>
<keyword evidence="2 4" id="KW-0479">Metal-binding</keyword>
<dbReference type="EMBL" id="CP128400">
    <property type="protein sequence ID" value="WJW69858.1"/>
    <property type="molecule type" value="Genomic_DNA"/>
</dbReference>
<evidence type="ECO:0000313" key="6">
    <source>
        <dbReference type="EMBL" id="NWJ47953.1"/>
    </source>
</evidence>
<dbReference type="Proteomes" id="UP001431572">
    <property type="component" value="Chromosome 2"/>
</dbReference>
<comment type="similarity">
    <text evidence="1">Belongs to the bacterial solute-binding protein ModA family.</text>
</comment>
<protein>
    <submittedName>
        <fullName evidence="6">Molybdate ABC transporter substrate-binding protein</fullName>
    </submittedName>
</protein>
<dbReference type="RefSeq" id="WP_341471730.1">
    <property type="nucleotide sequence ID" value="NZ_CP128400.1"/>
</dbReference>
<reference evidence="7" key="2">
    <citation type="journal article" date="2024" name="Nature">
        <title>Anoxygenic phototroph of the Chloroflexota uses a type I reaction centre.</title>
        <authorList>
            <person name="Tsuji J.M."/>
            <person name="Shaw N.A."/>
            <person name="Nagashima S."/>
            <person name="Venkiteswaran J.J."/>
            <person name="Schiff S.L."/>
            <person name="Watanabe T."/>
            <person name="Fukui M."/>
            <person name="Hanada S."/>
            <person name="Tank M."/>
            <person name="Neufeld J.D."/>
        </authorList>
    </citation>
    <scope>NUCLEOTIDE SEQUENCE</scope>
    <source>
        <strain evidence="7">L227-S17</strain>
    </source>
</reference>
<evidence type="ECO:0000256" key="3">
    <source>
        <dbReference type="ARBA" id="ARBA00022729"/>
    </source>
</evidence>
<dbReference type="GO" id="GO:0015689">
    <property type="term" value="P:molybdate ion transport"/>
    <property type="evidence" value="ECO:0007669"/>
    <property type="project" value="InterPro"/>
</dbReference>
<dbReference type="NCBIfam" id="TIGR01256">
    <property type="entry name" value="modA"/>
    <property type="match status" value="1"/>
</dbReference>
<dbReference type="AlphaFoldDB" id="A0A8T7M7G9"/>
<keyword evidence="3 5" id="KW-0732">Signal</keyword>
<dbReference type="PANTHER" id="PTHR30632:SF0">
    <property type="entry name" value="SULFATE-BINDING PROTEIN"/>
    <property type="match status" value="1"/>
</dbReference>
<reference evidence="6 8" key="1">
    <citation type="submission" date="2020-06" db="EMBL/GenBank/DDBJ databases">
        <title>Anoxygenic phototrophic Chloroflexota member uses a Type I reaction center.</title>
        <authorList>
            <person name="Tsuji J.M."/>
            <person name="Shaw N.A."/>
            <person name="Nagashima S."/>
            <person name="Venkiteswaran J."/>
            <person name="Schiff S.L."/>
            <person name="Hanada S."/>
            <person name="Tank M."/>
            <person name="Neufeld J.D."/>
        </authorList>
    </citation>
    <scope>NUCLEOTIDE SEQUENCE [LARGE SCALE GENOMIC DNA]</scope>
    <source>
        <strain evidence="6">L227-S17</strain>
    </source>
</reference>
<dbReference type="PROSITE" id="PS51257">
    <property type="entry name" value="PROKAR_LIPOPROTEIN"/>
    <property type="match status" value="1"/>
</dbReference>
<feature type="binding site" evidence="4">
    <location>
        <position position="221"/>
    </location>
    <ligand>
        <name>molybdate</name>
        <dbReference type="ChEBI" id="CHEBI:36264"/>
    </ligand>
</feature>
<dbReference type="GO" id="GO:0030973">
    <property type="term" value="F:molybdate ion binding"/>
    <property type="evidence" value="ECO:0007669"/>
    <property type="project" value="TreeGrafter"/>
</dbReference>
<feature type="chain" id="PRO_5035764757" evidence="5">
    <location>
        <begin position="27"/>
        <end position="305"/>
    </location>
</feature>
<dbReference type="EMBL" id="JACATZ010000003">
    <property type="protein sequence ID" value="NWJ47953.1"/>
    <property type="molecule type" value="Genomic_DNA"/>
</dbReference>
<dbReference type="Proteomes" id="UP000521676">
    <property type="component" value="Unassembled WGS sequence"/>
</dbReference>
<feature type="signal peptide" evidence="5">
    <location>
        <begin position="1"/>
        <end position="26"/>
    </location>
</feature>
<feature type="binding site" evidence="4">
    <location>
        <position position="239"/>
    </location>
    <ligand>
        <name>molybdate</name>
        <dbReference type="ChEBI" id="CHEBI:36264"/>
    </ligand>
</feature>
<dbReference type="SUPFAM" id="SSF53850">
    <property type="entry name" value="Periplasmic binding protein-like II"/>
    <property type="match status" value="1"/>
</dbReference>
<keyword evidence="9" id="KW-1185">Reference proteome</keyword>
<keyword evidence="4" id="KW-0500">Molybdenum</keyword>